<dbReference type="AlphaFoldDB" id="A0A9J7L1C6"/>
<protein>
    <submittedName>
        <fullName evidence="3">Medium-chain acyl-CoA ligase ACSF2, mitochondrial-like</fullName>
    </submittedName>
</protein>
<evidence type="ECO:0000259" key="1">
    <source>
        <dbReference type="Pfam" id="PF13193"/>
    </source>
</evidence>
<evidence type="ECO:0000313" key="2">
    <source>
        <dbReference type="Proteomes" id="UP000001554"/>
    </source>
</evidence>
<reference evidence="2" key="1">
    <citation type="journal article" date="2020" name="Nat. Ecol. Evol.">
        <title>Deeply conserved synteny resolves early events in vertebrate evolution.</title>
        <authorList>
            <person name="Simakov O."/>
            <person name="Marletaz F."/>
            <person name="Yue J.X."/>
            <person name="O'Connell B."/>
            <person name="Jenkins J."/>
            <person name="Brandt A."/>
            <person name="Calef R."/>
            <person name="Tung C.H."/>
            <person name="Huang T.K."/>
            <person name="Schmutz J."/>
            <person name="Satoh N."/>
            <person name="Yu J.K."/>
            <person name="Putnam N.H."/>
            <person name="Green R.E."/>
            <person name="Rokhsar D.S."/>
        </authorList>
    </citation>
    <scope>NUCLEOTIDE SEQUENCE [LARGE SCALE GENOMIC DNA]</scope>
    <source>
        <strain evidence="2">S238N-H82</strain>
    </source>
</reference>
<name>A0A9J7L1C6_BRAFL</name>
<dbReference type="RefSeq" id="XP_035673568.1">
    <property type="nucleotide sequence ID" value="XM_035817675.1"/>
</dbReference>
<evidence type="ECO:0000313" key="3">
    <source>
        <dbReference type="RefSeq" id="XP_035673568.1"/>
    </source>
</evidence>
<reference evidence="3" key="2">
    <citation type="submission" date="2025-08" db="UniProtKB">
        <authorList>
            <consortium name="RefSeq"/>
        </authorList>
    </citation>
    <scope>IDENTIFICATION</scope>
    <source>
        <strain evidence="3">S238N-H82</strain>
        <tissue evidence="3">Testes</tissue>
    </source>
</reference>
<dbReference type="GeneID" id="118413981"/>
<dbReference type="Gene3D" id="3.30.300.30">
    <property type="match status" value="1"/>
</dbReference>
<gene>
    <name evidence="3" type="primary">LOC118413981</name>
</gene>
<keyword evidence="2" id="KW-1185">Reference proteome</keyword>
<sequence length="107" mass="12123">MKQCSQSQAICPHIEAHDRQLFPLQVVGVPDPVSVEEVCACVIMKEGQTADSQEMRKSCVEIGIVPEEMPGYFLFMDEFPMTSTRHKVDRKKLRLIAMEKLGLKEEA</sequence>
<dbReference type="PANTHER" id="PTHR42814:SF3">
    <property type="entry name" value="BETA-N-ACETYLHEXOSAMINIDASE"/>
    <property type="match status" value="1"/>
</dbReference>
<dbReference type="Proteomes" id="UP000001554">
    <property type="component" value="Chromosome 4"/>
</dbReference>
<dbReference type="Pfam" id="PF13193">
    <property type="entry name" value="AMP-binding_C"/>
    <property type="match status" value="1"/>
</dbReference>
<dbReference type="SUPFAM" id="SSF56801">
    <property type="entry name" value="Acetyl-CoA synthetase-like"/>
    <property type="match status" value="1"/>
</dbReference>
<organism evidence="2 3">
    <name type="scientific">Branchiostoma floridae</name>
    <name type="common">Florida lancelet</name>
    <name type="synonym">Amphioxus</name>
    <dbReference type="NCBI Taxonomy" id="7739"/>
    <lineage>
        <taxon>Eukaryota</taxon>
        <taxon>Metazoa</taxon>
        <taxon>Chordata</taxon>
        <taxon>Cephalochordata</taxon>
        <taxon>Leptocardii</taxon>
        <taxon>Amphioxiformes</taxon>
        <taxon>Branchiostomatidae</taxon>
        <taxon>Branchiostoma</taxon>
    </lineage>
</organism>
<dbReference type="InterPro" id="IPR045851">
    <property type="entry name" value="AMP-bd_C_sf"/>
</dbReference>
<accession>A0A9J7L1C6</accession>
<proteinExistence type="predicted"/>
<feature type="domain" description="AMP-binding enzyme C-terminal" evidence="1">
    <location>
        <begin position="26"/>
        <end position="84"/>
    </location>
</feature>
<dbReference type="InterPro" id="IPR025110">
    <property type="entry name" value="AMP-bd_C"/>
</dbReference>
<dbReference type="PANTHER" id="PTHR42814">
    <property type="entry name" value="AMP-BINDING DOMAIN-CONTAINING PROTEIN"/>
    <property type="match status" value="1"/>
</dbReference>
<dbReference type="KEGG" id="bfo:118413981"/>